<reference evidence="2" key="1">
    <citation type="submission" date="2014-05" db="EMBL/GenBank/DDBJ databases">
        <title>The transcriptome of the halophilic microalga Tetraselmis sp. GSL018 isolated from the Great Salt Lake, Utah.</title>
        <authorList>
            <person name="Jinkerson R.E."/>
            <person name="D'Adamo S."/>
            <person name="Posewitz M.C."/>
        </authorList>
    </citation>
    <scope>NUCLEOTIDE SEQUENCE</scope>
    <source>
        <strain evidence="2">GSL018</strain>
    </source>
</reference>
<gene>
    <name evidence="2" type="ORF">TSPGSL018_21652</name>
</gene>
<feature type="compositionally biased region" description="Low complexity" evidence="1">
    <location>
        <begin position="1"/>
        <end position="21"/>
    </location>
</feature>
<sequence length="111" mass="11992">LGRTAGASTPPSSRTPATPWASRRRTPSRLRWSRSTSWRPWTSCGSWSCSLPDMSTEREEESAAGRKGPKRSCHVVRTGRAAVQPARFGTSLNAGMGRTAHQTGTAVARNP</sequence>
<feature type="compositionally biased region" description="Low complexity" evidence="1">
    <location>
        <begin position="33"/>
        <end position="43"/>
    </location>
</feature>
<proteinExistence type="predicted"/>
<name>A0A061QX54_9CHLO</name>
<dbReference type="EMBL" id="GBEZ01023883">
    <property type="protein sequence ID" value="JAC63044.1"/>
    <property type="molecule type" value="Transcribed_RNA"/>
</dbReference>
<evidence type="ECO:0000313" key="2">
    <source>
        <dbReference type="EMBL" id="JAC63044.1"/>
    </source>
</evidence>
<feature type="compositionally biased region" description="Basic and acidic residues" evidence="1">
    <location>
        <begin position="55"/>
        <end position="64"/>
    </location>
</feature>
<feature type="region of interest" description="Disordered" evidence="1">
    <location>
        <begin position="1"/>
        <end position="111"/>
    </location>
</feature>
<protein>
    <submittedName>
        <fullName evidence="2">Uncharacterized protein</fullName>
    </submittedName>
</protein>
<feature type="non-terminal residue" evidence="2">
    <location>
        <position position="111"/>
    </location>
</feature>
<organism evidence="2">
    <name type="scientific">Tetraselmis sp. GSL018</name>
    <dbReference type="NCBI Taxonomy" id="582737"/>
    <lineage>
        <taxon>Eukaryota</taxon>
        <taxon>Viridiplantae</taxon>
        <taxon>Chlorophyta</taxon>
        <taxon>core chlorophytes</taxon>
        <taxon>Chlorodendrophyceae</taxon>
        <taxon>Chlorodendrales</taxon>
        <taxon>Chlorodendraceae</taxon>
        <taxon>Tetraselmis</taxon>
    </lineage>
</organism>
<accession>A0A061QX54</accession>
<feature type="non-terminal residue" evidence="2">
    <location>
        <position position="1"/>
    </location>
</feature>
<evidence type="ECO:0000256" key="1">
    <source>
        <dbReference type="SAM" id="MobiDB-lite"/>
    </source>
</evidence>
<dbReference type="AlphaFoldDB" id="A0A061QX54"/>
<feature type="compositionally biased region" description="Basic residues" evidence="1">
    <location>
        <begin position="22"/>
        <end position="32"/>
    </location>
</feature>